<dbReference type="GO" id="GO:0003676">
    <property type="term" value="F:nucleic acid binding"/>
    <property type="evidence" value="ECO:0007669"/>
    <property type="project" value="InterPro"/>
</dbReference>
<dbReference type="GO" id="GO:0008270">
    <property type="term" value="F:zinc ion binding"/>
    <property type="evidence" value="ECO:0007669"/>
    <property type="project" value="InterPro"/>
</dbReference>
<evidence type="ECO:0000313" key="2">
    <source>
        <dbReference type="Proteomes" id="UP000799536"/>
    </source>
</evidence>
<evidence type="ECO:0008006" key="3">
    <source>
        <dbReference type="Google" id="ProtNLM"/>
    </source>
</evidence>
<sequence length="157" mass="17606">MYATMFQIYEYLKGLHESPTERAEAREAMNKLIPYASHPPYLFDQYCEVAVPIARFIRGFAREFQQKIHEPNGGQGYKALGLLSYQAPPTASQQQPSRPLISAKNITSTPATANLSPEFRPAEPALAPNECDNCHGISHYADKCPHLKAVEREFGPR</sequence>
<evidence type="ECO:0000313" key="1">
    <source>
        <dbReference type="EMBL" id="KAF2197819.1"/>
    </source>
</evidence>
<accession>A0A9P4JGF2</accession>
<name>A0A9P4JGF2_9PLEO</name>
<gene>
    <name evidence="1" type="ORF">GQ43DRAFT_434834</name>
</gene>
<organism evidence="1 2">
    <name type="scientific">Delitschia confertaspora ATCC 74209</name>
    <dbReference type="NCBI Taxonomy" id="1513339"/>
    <lineage>
        <taxon>Eukaryota</taxon>
        <taxon>Fungi</taxon>
        <taxon>Dikarya</taxon>
        <taxon>Ascomycota</taxon>
        <taxon>Pezizomycotina</taxon>
        <taxon>Dothideomycetes</taxon>
        <taxon>Pleosporomycetidae</taxon>
        <taxon>Pleosporales</taxon>
        <taxon>Delitschiaceae</taxon>
        <taxon>Delitschia</taxon>
    </lineage>
</organism>
<keyword evidence="2" id="KW-1185">Reference proteome</keyword>
<protein>
    <recommendedName>
        <fullName evidence="3">CCHC-type domain-containing protein</fullName>
    </recommendedName>
</protein>
<dbReference type="AlphaFoldDB" id="A0A9P4JGF2"/>
<dbReference type="Proteomes" id="UP000799536">
    <property type="component" value="Unassembled WGS sequence"/>
</dbReference>
<dbReference type="SUPFAM" id="SSF57756">
    <property type="entry name" value="Retrovirus zinc finger-like domains"/>
    <property type="match status" value="1"/>
</dbReference>
<dbReference type="InterPro" id="IPR036875">
    <property type="entry name" value="Znf_CCHC_sf"/>
</dbReference>
<dbReference type="EMBL" id="ML994196">
    <property type="protein sequence ID" value="KAF2197819.1"/>
    <property type="molecule type" value="Genomic_DNA"/>
</dbReference>
<reference evidence="1" key="1">
    <citation type="journal article" date="2020" name="Stud. Mycol.">
        <title>101 Dothideomycetes genomes: a test case for predicting lifestyles and emergence of pathogens.</title>
        <authorList>
            <person name="Haridas S."/>
            <person name="Albert R."/>
            <person name="Binder M."/>
            <person name="Bloem J."/>
            <person name="Labutti K."/>
            <person name="Salamov A."/>
            <person name="Andreopoulos B."/>
            <person name="Baker S."/>
            <person name="Barry K."/>
            <person name="Bills G."/>
            <person name="Bluhm B."/>
            <person name="Cannon C."/>
            <person name="Castanera R."/>
            <person name="Culley D."/>
            <person name="Daum C."/>
            <person name="Ezra D."/>
            <person name="Gonzalez J."/>
            <person name="Henrissat B."/>
            <person name="Kuo A."/>
            <person name="Liang C."/>
            <person name="Lipzen A."/>
            <person name="Lutzoni F."/>
            <person name="Magnuson J."/>
            <person name="Mondo S."/>
            <person name="Nolan M."/>
            <person name="Ohm R."/>
            <person name="Pangilinan J."/>
            <person name="Park H.-J."/>
            <person name="Ramirez L."/>
            <person name="Alfaro M."/>
            <person name="Sun H."/>
            <person name="Tritt A."/>
            <person name="Yoshinaga Y."/>
            <person name="Zwiers L.-H."/>
            <person name="Turgeon B."/>
            <person name="Goodwin S."/>
            <person name="Spatafora J."/>
            <person name="Crous P."/>
            <person name="Grigoriev I."/>
        </authorList>
    </citation>
    <scope>NUCLEOTIDE SEQUENCE</scope>
    <source>
        <strain evidence="1">ATCC 74209</strain>
    </source>
</reference>
<proteinExistence type="predicted"/>
<comment type="caution">
    <text evidence="1">The sequence shown here is derived from an EMBL/GenBank/DDBJ whole genome shotgun (WGS) entry which is preliminary data.</text>
</comment>